<dbReference type="RefSeq" id="WP_015995104.1">
    <property type="nucleotide sequence ID" value="NZ_JAKEYK010000018.1"/>
</dbReference>
<reference evidence="1" key="1">
    <citation type="submission" date="2022-01" db="EMBL/GenBank/DDBJ databases">
        <title>VMRC isolate genome collection.</title>
        <authorList>
            <person name="France M."/>
            <person name="Rutt L."/>
            <person name="Humphrys M."/>
            <person name="Ravel J."/>
        </authorList>
    </citation>
    <scope>NUCLEOTIDE SEQUENCE</scope>
    <source>
        <strain evidence="1">C0127B5</strain>
    </source>
</reference>
<gene>
    <name evidence="1" type="ORF">L2422_02340</name>
</gene>
<dbReference type="AlphaFoldDB" id="A0AAP3GWW5"/>
<sequence length="143" mass="16991">MTWNDFEKNYKFKGFTQDQFKAYSNNYSKFTGKHVSDDNNHVVVRVAWNNIIKTRYGFAMIIDRNHVVFGKNWQLWGNGQWNEDIVVSFNRQFFNIKEFGDFEEFAEEGDIKSFDDLVEMAKAQEKNDMFVGESNTFINKFFG</sequence>
<comment type="caution">
    <text evidence="1">The sequence shown here is derived from an EMBL/GenBank/DDBJ whole genome shotgun (WGS) entry which is preliminary data.</text>
</comment>
<accession>A0AAP3GWW5</accession>
<protein>
    <submittedName>
        <fullName evidence="1">Uncharacterized protein</fullName>
    </submittedName>
</protein>
<evidence type="ECO:0000313" key="1">
    <source>
        <dbReference type="EMBL" id="MCZ3844366.1"/>
    </source>
</evidence>
<name>A0AAP3GWW5_9LACO</name>
<evidence type="ECO:0000313" key="2">
    <source>
        <dbReference type="Proteomes" id="UP001213015"/>
    </source>
</evidence>
<organism evidence="1 2">
    <name type="scientific">Lactobacillus mulieris</name>
    <dbReference type="NCBI Taxonomy" id="2508708"/>
    <lineage>
        <taxon>Bacteria</taxon>
        <taxon>Bacillati</taxon>
        <taxon>Bacillota</taxon>
        <taxon>Bacilli</taxon>
        <taxon>Lactobacillales</taxon>
        <taxon>Lactobacillaceae</taxon>
        <taxon>Lactobacillus</taxon>
    </lineage>
</organism>
<dbReference type="Proteomes" id="UP001213015">
    <property type="component" value="Unassembled WGS sequence"/>
</dbReference>
<proteinExistence type="predicted"/>
<dbReference type="EMBL" id="JAKHLF010000002">
    <property type="protein sequence ID" value="MCZ3844366.1"/>
    <property type="molecule type" value="Genomic_DNA"/>
</dbReference>